<dbReference type="GO" id="GO:0051539">
    <property type="term" value="F:4 iron, 4 sulfur cluster binding"/>
    <property type="evidence" value="ECO:0007669"/>
    <property type="project" value="UniProtKB-KW"/>
</dbReference>
<dbReference type="EMBL" id="UOGD01000351">
    <property type="protein sequence ID" value="VAX26625.1"/>
    <property type="molecule type" value="Genomic_DNA"/>
</dbReference>
<keyword evidence="4 10" id="KW-0560">Oxidoreductase</keyword>
<dbReference type="InterPro" id="IPR045854">
    <property type="entry name" value="NO2/SO3_Rdtase_4Fe4S_sf"/>
</dbReference>
<dbReference type="InterPro" id="IPR005117">
    <property type="entry name" value="NiRdtase/SiRdtase_haem-b_fer"/>
</dbReference>
<accession>A0A3B1D4K9</accession>
<name>A0A3B1D4K9_9ZZZZ</name>
<evidence type="ECO:0000256" key="4">
    <source>
        <dbReference type="ARBA" id="ARBA00023002"/>
    </source>
</evidence>
<evidence type="ECO:0000313" key="10">
    <source>
        <dbReference type="EMBL" id="VAX26625.1"/>
    </source>
</evidence>
<keyword evidence="2" id="KW-0349">Heme</keyword>
<keyword evidence="3" id="KW-0479">Metal-binding</keyword>
<sequence length="779" mass="88092">MLTFYDIPESLTAEHKQLEKDIAGFLDGSINPVKFKAIRVAFGIYEQRLPNTYMIRIRCAGGGITPLQLKKVAVLAKTYGSGEIHFTTRSEIQLHDILIENIMTVLRELKSCGLSTRGGGGNTVRNILCSTDSGITEDEIFDVEPYAIALTSRMMAESDSWNLPRKFKIAFSNNRKDTAFTQVTCLGFVAKILDGKKGFEVYCAGGMGANPILGNLLFDFVPENKVYHITRALKVMFDKHGNRRSKNTSRIKYLWKKLQREEFIQLFEEEYNKIKDDNLLSLDLQPTPNEAKETSLPIEIISGENFDKWKERYVTSQKQSGLSSIFVSLRLGDLLYQDAVKLTNFLSNFGENNIRCERKQNIRLRNIPEKYLGNAYNLIMGLEQTLSYLPKIFAEMVNCTGAQTCKLGICLPRGLSDAVRDKLITSDLNLENVSDLRIHISGCPNTCGLHHIADLGFFGKVGRNGGYMYPSYNVLAGGNTNEAGNTIYAQQVDEISAKFIPDFLHDFLKVYSEKKNEFKTYQHFLDDCGMNLITILCDKYREVPTFEEDNSIYIDWGASKPLSLKEIGTAECSAGMFDMINVDKKIIKDTQKLLTGSVTTGEKENYLYIILHSACRMLLVTRGLDAKTDKQVFEMFMKHFVTTNLVDSSFMDIVVLGKLGLKSELFSHEDHINELAKAVNDLYSSMDDSLRFNKGKKEEENPEAVQVENVKDFRGVACPMNFVKTKMELSKMQVSEKLEILLDDGAPIENVPRSVQSEGHKILEKEKDGDHWRVLIEKV</sequence>
<dbReference type="SUPFAM" id="SSF56014">
    <property type="entry name" value="Nitrite and sulphite reductase 4Fe-4S domain-like"/>
    <property type="match status" value="2"/>
</dbReference>
<dbReference type="Gene3D" id="3.30.413.10">
    <property type="entry name" value="Sulfite Reductase Hemoprotein, domain 1"/>
    <property type="match status" value="2"/>
</dbReference>
<dbReference type="InterPro" id="IPR006066">
    <property type="entry name" value="NO2/SO3_Rdtase_FeS/sirohaem_BS"/>
</dbReference>
<dbReference type="GO" id="GO:0020037">
    <property type="term" value="F:heme binding"/>
    <property type="evidence" value="ECO:0007669"/>
    <property type="project" value="InterPro"/>
</dbReference>
<evidence type="ECO:0000259" key="9">
    <source>
        <dbReference type="Pfam" id="PF03460"/>
    </source>
</evidence>
<dbReference type="InterPro" id="IPR036868">
    <property type="entry name" value="TusA-like_sf"/>
</dbReference>
<dbReference type="GO" id="GO:0050311">
    <property type="term" value="F:sulfite reductase (ferredoxin) activity"/>
    <property type="evidence" value="ECO:0007669"/>
    <property type="project" value="UniProtKB-EC"/>
</dbReference>
<organism evidence="10">
    <name type="scientific">hydrothermal vent metagenome</name>
    <dbReference type="NCBI Taxonomy" id="652676"/>
    <lineage>
        <taxon>unclassified sequences</taxon>
        <taxon>metagenomes</taxon>
        <taxon>ecological metagenomes</taxon>
    </lineage>
</organism>
<keyword evidence="5" id="KW-0408">Iron</keyword>
<feature type="domain" description="Nitrite/sulphite reductase 4Fe-4S" evidence="7">
    <location>
        <begin position="121"/>
        <end position="273"/>
    </location>
</feature>
<dbReference type="InterPro" id="IPR006067">
    <property type="entry name" value="NO2/SO3_Rdtase_4Fe4S_dom"/>
</dbReference>
<proteinExistence type="predicted"/>
<feature type="domain" description="UPF0033" evidence="8">
    <location>
        <begin position="712"/>
        <end position="778"/>
    </location>
</feature>
<dbReference type="Pfam" id="PF01077">
    <property type="entry name" value="NIR_SIR"/>
    <property type="match status" value="2"/>
</dbReference>
<evidence type="ECO:0000256" key="3">
    <source>
        <dbReference type="ARBA" id="ARBA00022723"/>
    </source>
</evidence>
<dbReference type="InterPro" id="IPR001455">
    <property type="entry name" value="TusA-like"/>
</dbReference>
<dbReference type="GO" id="GO:0046872">
    <property type="term" value="F:metal ion binding"/>
    <property type="evidence" value="ECO:0007669"/>
    <property type="project" value="UniProtKB-KW"/>
</dbReference>
<feature type="domain" description="Nitrite/sulphite reductase 4Fe-4S" evidence="7">
    <location>
        <begin position="399"/>
        <end position="531"/>
    </location>
</feature>
<dbReference type="Pfam" id="PF03460">
    <property type="entry name" value="NIR_SIR_ferr"/>
    <property type="match status" value="1"/>
</dbReference>
<dbReference type="SUPFAM" id="SSF55124">
    <property type="entry name" value="Nitrite/Sulfite reductase N-terminal domain-like"/>
    <property type="match status" value="2"/>
</dbReference>
<evidence type="ECO:0000256" key="5">
    <source>
        <dbReference type="ARBA" id="ARBA00023004"/>
    </source>
</evidence>
<evidence type="ECO:0000256" key="1">
    <source>
        <dbReference type="ARBA" id="ARBA00022485"/>
    </source>
</evidence>
<evidence type="ECO:0000256" key="2">
    <source>
        <dbReference type="ARBA" id="ARBA00022617"/>
    </source>
</evidence>
<evidence type="ECO:0000256" key="6">
    <source>
        <dbReference type="ARBA" id="ARBA00023014"/>
    </source>
</evidence>
<dbReference type="Gene3D" id="3.90.480.10">
    <property type="entry name" value="Sulfite Reductase Hemoprotein,Domain 2"/>
    <property type="match status" value="1"/>
</dbReference>
<protein>
    <submittedName>
        <fullName evidence="10">Ferredoxin--sulfite reductase</fullName>
        <ecNumber evidence="10">1.8.7.1</ecNumber>
    </submittedName>
</protein>
<gene>
    <name evidence="10" type="ORF">MNBD_IGNAVI01-1854</name>
</gene>
<evidence type="ECO:0000259" key="7">
    <source>
        <dbReference type="Pfam" id="PF01077"/>
    </source>
</evidence>
<dbReference type="PROSITE" id="PS00365">
    <property type="entry name" value="NIR_SIR"/>
    <property type="match status" value="1"/>
</dbReference>
<dbReference type="InterPro" id="IPR036136">
    <property type="entry name" value="Nit/Sulf_reduc_fer-like_dom_sf"/>
</dbReference>
<dbReference type="InterPro" id="IPR051329">
    <property type="entry name" value="NIR_SIR_4Fe-4S"/>
</dbReference>
<dbReference type="PANTHER" id="PTHR32439:SF9">
    <property type="entry name" value="BLR3264 PROTEIN"/>
    <property type="match status" value="1"/>
</dbReference>
<dbReference type="AlphaFoldDB" id="A0A3B1D4K9"/>
<dbReference type="PANTHER" id="PTHR32439">
    <property type="entry name" value="FERREDOXIN--NITRITE REDUCTASE, CHLOROPLASTIC"/>
    <property type="match status" value="1"/>
</dbReference>
<feature type="domain" description="Nitrite/Sulfite reductase ferredoxin-like" evidence="9">
    <location>
        <begin position="46"/>
        <end position="111"/>
    </location>
</feature>
<dbReference type="EC" id="1.8.7.1" evidence="10"/>
<reference evidence="10" key="1">
    <citation type="submission" date="2018-06" db="EMBL/GenBank/DDBJ databases">
        <authorList>
            <person name="Zhirakovskaya E."/>
        </authorList>
    </citation>
    <scope>NUCLEOTIDE SEQUENCE</scope>
</reference>
<dbReference type="Gene3D" id="3.30.110.40">
    <property type="entry name" value="TusA-like domain"/>
    <property type="match status" value="1"/>
</dbReference>
<dbReference type="Pfam" id="PF01206">
    <property type="entry name" value="TusA"/>
    <property type="match status" value="1"/>
</dbReference>
<dbReference type="SUPFAM" id="SSF64307">
    <property type="entry name" value="SirA-like"/>
    <property type="match status" value="1"/>
</dbReference>
<evidence type="ECO:0000259" key="8">
    <source>
        <dbReference type="Pfam" id="PF01206"/>
    </source>
</evidence>
<dbReference type="CDD" id="cd00291">
    <property type="entry name" value="SirA_YedF_YeeD"/>
    <property type="match status" value="1"/>
</dbReference>
<keyword evidence="6" id="KW-0411">Iron-sulfur</keyword>
<keyword evidence="1" id="KW-0004">4Fe-4S</keyword>